<evidence type="ECO:0000259" key="2">
    <source>
        <dbReference type="Pfam" id="PF13439"/>
    </source>
</evidence>
<dbReference type="AlphaFoldDB" id="A0A1M4SQS1"/>
<dbReference type="OrthoDB" id="9775208at2"/>
<dbReference type="Gene3D" id="3.40.50.2000">
    <property type="entry name" value="Glycogen Phosphorylase B"/>
    <property type="match status" value="2"/>
</dbReference>
<proteinExistence type="predicted"/>
<protein>
    <submittedName>
        <fullName evidence="3">Glycosyltransferase involved in cell wall bisynthesis</fullName>
    </submittedName>
</protein>
<keyword evidence="3" id="KW-0808">Transferase</keyword>
<sequence>MSKLKPNHGPVAFIGFRGGPGGISHVMIHLMNGFARLGLETEILLNKEDIPELSLLDPRIVRRPLKAKPGLASIPPLAAYMKAREPQVILANREPAVRALILAKQWARNSTRTAVRVGMPISVALGRRSWLKRWIRRGFIRYCYRRADTIIANSGDVLKDIVDETGLHPGRIALLPNPTVDDAIYSRARMPVSHPWIADKKVPVITAVGRLAPQKDFLTLLRAFALLRRERPCRLLILGDGKQRAVLAQEAERLGIIKDVSMPGFVDNPFAYLVRSDLFVLSSAWEGSPNVLIEALALGVPAVAADCGSGPREILANGRYGPLVPVGDAKTMARAMAEVLESPLPREVLKEAVEPFRTQKAVRRYAETLGLVEGVVP</sequence>
<feature type="domain" description="Glycosyl transferase family 1" evidence="1">
    <location>
        <begin position="199"/>
        <end position="352"/>
    </location>
</feature>
<accession>A0A1M4SQS1</accession>
<dbReference type="EMBL" id="FQVB01000003">
    <property type="protein sequence ID" value="SHE34560.1"/>
    <property type="molecule type" value="Genomic_DNA"/>
</dbReference>
<dbReference type="Pfam" id="PF13439">
    <property type="entry name" value="Glyco_transf_4"/>
    <property type="match status" value="1"/>
</dbReference>
<dbReference type="GO" id="GO:0016757">
    <property type="term" value="F:glycosyltransferase activity"/>
    <property type="evidence" value="ECO:0007669"/>
    <property type="project" value="InterPro"/>
</dbReference>
<dbReference type="Pfam" id="PF00534">
    <property type="entry name" value="Glycos_transf_1"/>
    <property type="match status" value="1"/>
</dbReference>
<keyword evidence="4" id="KW-1185">Reference proteome</keyword>
<dbReference type="RefSeq" id="WP_073036020.1">
    <property type="nucleotide sequence ID" value="NZ_FQVB01000003.1"/>
</dbReference>
<dbReference type="InterPro" id="IPR028098">
    <property type="entry name" value="Glyco_trans_4-like_N"/>
</dbReference>
<evidence type="ECO:0000259" key="1">
    <source>
        <dbReference type="Pfam" id="PF00534"/>
    </source>
</evidence>
<name>A0A1M4SQS1_9BACT</name>
<dbReference type="STRING" id="1121391.SAMN02745206_00161"/>
<organism evidence="3 4">
    <name type="scientific">Desulfacinum infernum DSM 9756</name>
    <dbReference type="NCBI Taxonomy" id="1121391"/>
    <lineage>
        <taxon>Bacteria</taxon>
        <taxon>Pseudomonadati</taxon>
        <taxon>Thermodesulfobacteriota</taxon>
        <taxon>Syntrophobacteria</taxon>
        <taxon>Syntrophobacterales</taxon>
        <taxon>Syntrophobacteraceae</taxon>
        <taxon>Desulfacinum</taxon>
    </lineage>
</organism>
<dbReference type="InterPro" id="IPR001296">
    <property type="entry name" value="Glyco_trans_1"/>
</dbReference>
<dbReference type="Proteomes" id="UP000184076">
    <property type="component" value="Unassembled WGS sequence"/>
</dbReference>
<dbReference type="SUPFAM" id="SSF53756">
    <property type="entry name" value="UDP-Glycosyltransferase/glycogen phosphorylase"/>
    <property type="match status" value="1"/>
</dbReference>
<evidence type="ECO:0000313" key="4">
    <source>
        <dbReference type="Proteomes" id="UP000184076"/>
    </source>
</evidence>
<reference evidence="4" key="1">
    <citation type="submission" date="2016-11" db="EMBL/GenBank/DDBJ databases">
        <authorList>
            <person name="Varghese N."/>
            <person name="Submissions S."/>
        </authorList>
    </citation>
    <scope>NUCLEOTIDE SEQUENCE [LARGE SCALE GENOMIC DNA]</scope>
    <source>
        <strain evidence="4">DSM 9756</strain>
    </source>
</reference>
<dbReference type="PANTHER" id="PTHR12526:SF630">
    <property type="entry name" value="GLYCOSYLTRANSFERASE"/>
    <property type="match status" value="1"/>
</dbReference>
<evidence type="ECO:0000313" key="3">
    <source>
        <dbReference type="EMBL" id="SHE34560.1"/>
    </source>
</evidence>
<feature type="domain" description="Glycosyltransferase subfamily 4-like N-terminal" evidence="2">
    <location>
        <begin position="20"/>
        <end position="178"/>
    </location>
</feature>
<dbReference type="CDD" id="cd03811">
    <property type="entry name" value="GT4_GT28_WabH-like"/>
    <property type="match status" value="1"/>
</dbReference>
<dbReference type="PANTHER" id="PTHR12526">
    <property type="entry name" value="GLYCOSYLTRANSFERASE"/>
    <property type="match status" value="1"/>
</dbReference>
<gene>
    <name evidence="3" type="ORF">SAMN02745206_00161</name>
</gene>